<dbReference type="InterPro" id="IPR029033">
    <property type="entry name" value="His_PPase_superfam"/>
</dbReference>
<evidence type="ECO:0000313" key="3">
    <source>
        <dbReference type="EMBL" id="WIV21133.1"/>
    </source>
</evidence>
<keyword evidence="3" id="KW-0378">Hydrolase</keyword>
<keyword evidence="2" id="KW-0413">Isomerase</keyword>
<dbReference type="Gene3D" id="3.40.50.1240">
    <property type="entry name" value="Phosphoglycerate mutase-like"/>
    <property type="match status" value="1"/>
</dbReference>
<evidence type="ECO:0000256" key="1">
    <source>
        <dbReference type="ARBA" id="ARBA00023152"/>
    </source>
</evidence>
<dbReference type="PROSITE" id="PS00175">
    <property type="entry name" value="PG_MUTASE"/>
    <property type="match status" value="1"/>
</dbReference>
<sequence length="212" mass="24702">MNNKTILYLVRHGQTEWNVLHKMQGHQDSPLTDYGVEQAKWLGDSLRNESIDLIYSSSSLRARRTAEIIRGELEVNIIECDEFREINLGVWEGKSQSEVRELYPMEFDNFWNDPEKFDLIGSETFNDVFIRAREKLREIITAHKGKTILIVTHTVVVKLLMAYFDNRRLKNIWKPPFIHPASLCKVVINEDDNSEIILNGDISHYKEIPTEG</sequence>
<dbReference type="Pfam" id="PF00300">
    <property type="entry name" value="His_Phos_1"/>
    <property type="match status" value="1"/>
</dbReference>
<dbReference type="RefSeq" id="WP_285748616.1">
    <property type="nucleotide sequence ID" value="NZ_CP127162.1"/>
</dbReference>
<dbReference type="InterPro" id="IPR001345">
    <property type="entry name" value="PG/BPGM_mutase_AS"/>
</dbReference>
<dbReference type="CDD" id="cd07067">
    <property type="entry name" value="HP_PGM_like"/>
    <property type="match status" value="1"/>
</dbReference>
<keyword evidence="4" id="KW-1185">Reference proteome</keyword>
<gene>
    <name evidence="3" type="ORF">QPK24_10885</name>
</gene>
<organism evidence="3 4">
    <name type="scientific">Paenibacillus polygoni</name>
    <dbReference type="NCBI Taxonomy" id="3050112"/>
    <lineage>
        <taxon>Bacteria</taxon>
        <taxon>Bacillati</taxon>
        <taxon>Bacillota</taxon>
        <taxon>Bacilli</taxon>
        <taxon>Bacillales</taxon>
        <taxon>Paenibacillaceae</taxon>
        <taxon>Paenibacillus</taxon>
    </lineage>
</organism>
<dbReference type="InterPro" id="IPR013078">
    <property type="entry name" value="His_Pase_superF_clade-1"/>
</dbReference>
<evidence type="ECO:0000256" key="2">
    <source>
        <dbReference type="ARBA" id="ARBA00023235"/>
    </source>
</evidence>
<keyword evidence="1" id="KW-0324">Glycolysis</keyword>
<dbReference type="EMBL" id="CP127162">
    <property type="protein sequence ID" value="WIV21133.1"/>
    <property type="molecule type" value="Genomic_DNA"/>
</dbReference>
<dbReference type="EC" id="3.1.3.-" evidence="3"/>
<dbReference type="GO" id="GO:0016787">
    <property type="term" value="F:hydrolase activity"/>
    <property type="evidence" value="ECO:0007669"/>
    <property type="project" value="UniProtKB-KW"/>
</dbReference>
<proteinExistence type="predicted"/>
<dbReference type="SMART" id="SM00855">
    <property type="entry name" value="PGAM"/>
    <property type="match status" value="1"/>
</dbReference>
<accession>A0ABY8X7U5</accession>
<dbReference type="PANTHER" id="PTHR48100:SF1">
    <property type="entry name" value="HISTIDINE PHOSPHATASE FAMILY PROTEIN-RELATED"/>
    <property type="match status" value="1"/>
</dbReference>
<reference evidence="3 4" key="1">
    <citation type="submission" date="2023-06" db="EMBL/GenBank/DDBJ databases">
        <title>Paenibacillus polygonum sp. nov., an endophytic bacterium, isolated from Polygonum lapathifolium L. in Nanji Wetland National Nature Reserve, South of Poyang Lake, Jiangxi Province, China.</title>
        <authorList>
            <person name="Yu Z."/>
        </authorList>
    </citation>
    <scope>NUCLEOTIDE SEQUENCE [LARGE SCALE GENOMIC DNA]</scope>
    <source>
        <strain evidence="3 4">C31</strain>
    </source>
</reference>
<dbReference type="Proteomes" id="UP001236415">
    <property type="component" value="Chromosome"/>
</dbReference>
<protein>
    <submittedName>
        <fullName evidence="3">Histidine phosphatase family protein</fullName>
        <ecNumber evidence="3">3.1.3.-</ecNumber>
    </submittedName>
</protein>
<dbReference type="SUPFAM" id="SSF53254">
    <property type="entry name" value="Phosphoglycerate mutase-like"/>
    <property type="match status" value="1"/>
</dbReference>
<name>A0ABY8X7U5_9BACL</name>
<evidence type="ECO:0000313" key="4">
    <source>
        <dbReference type="Proteomes" id="UP001236415"/>
    </source>
</evidence>
<dbReference type="PANTHER" id="PTHR48100">
    <property type="entry name" value="BROAD-SPECIFICITY PHOSPHATASE YOR283W-RELATED"/>
    <property type="match status" value="1"/>
</dbReference>
<dbReference type="InterPro" id="IPR050275">
    <property type="entry name" value="PGM_Phosphatase"/>
</dbReference>